<name>A0A2P1PQZ3_9GAMM</name>
<protein>
    <submittedName>
        <fullName evidence="1">Uncharacterized protein</fullName>
    </submittedName>
</protein>
<accession>A0A2P1PQZ3</accession>
<dbReference type="AlphaFoldDB" id="A0A2P1PQZ3"/>
<dbReference type="Proteomes" id="UP000241074">
    <property type="component" value="Chromosome"/>
</dbReference>
<dbReference type="KEGG" id="xba:C7S18_08535"/>
<proteinExistence type="predicted"/>
<gene>
    <name evidence="1" type="ORF">C7S18_08535</name>
</gene>
<sequence length="104" mass="11362">MPPTVDSLQHNYCRNKLCDRFGQPPDEVRWCRNGEVDRYEAVAVGSSALRSCTCKEQTSLASSLAVVAERDRLPALMAALSGDPCGNEECANQGRNALLHPDLN</sequence>
<evidence type="ECO:0000313" key="2">
    <source>
        <dbReference type="Proteomes" id="UP000241074"/>
    </source>
</evidence>
<organism evidence="1 2">
    <name type="scientific">Ahniella affigens</name>
    <dbReference type="NCBI Taxonomy" id="2021234"/>
    <lineage>
        <taxon>Bacteria</taxon>
        <taxon>Pseudomonadati</taxon>
        <taxon>Pseudomonadota</taxon>
        <taxon>Gammaproteobacteria</taxon>
        <taxon>Lysobacterales</taxon>
        <taxon>Rhodanobacteraceae</taxon>
        <taxon>Ahniella</taxon>
    </lineage>
</organism>
<reference evidence="1 2" key="2">
    <citation type="submission" date="2018-03" db="EMBL/GenBank/DDBJ databases">
        <authorList>
            <person name="Keele B.F."/>
        </authorList>
    </citation>
    <scope>NUCLEOTIDE SEQUENCE [LARGE SCALE GENOMIC DNA]</scope>
    <source>
        <strain evidence="1 2">D13</strain>
    </source>
</reference>
<evidence type="ECO:0000313" key="1">
    <source>
        <dbReference type="EMBL" id="AVP97238.1"/>
    </source>
</evidence>
<keyword evidence="2" id="KW-1185">Reference proteome</keyword>
<dbReference type="EMBL" id="CP027860">
    <property type="protein sequence ID" value="AVP97238.1"/>
    <property type="molecule type" value="Genomic_DNA"/>
</dbReference>
<reference evidence="1 2" key="1">
    <citation type="submission" date="2018-03" db="EMBL/GenBank/DDBJ databases">
        <title>Ahniella affigens gen. nov., sp. nov., a gammaproteobacterium isolated from sandy soil near a stream.</title>
        <authorList>
            <person name="Ko Y."/>
            <person name="Kim J.-H."/>
        </authorList>
    </citation>
    <scope>NUCLEOTIDE SEQUENCE [LARGE SCALE GENOMIC DNA]</scope>
    <source>
        <strain evidence="1 2">D13</strain>
    </source>
</reference>